<evidence type="ECO:0000256" key="2">
    <source>
        <dbReference type="ARBA" id="ARBA00006671"/>
    </source>
</evidence>
<dbReference type="GO" id="GO:0009289">
    <property type="term" value="C:pilus"/>
    <property type="evidence" value="ECO:0007669"/>
    <property type="project" value="UniProtKB-SubCell"/>
</dbReference>
<dbReference type="RefSeq" id="WP_008910573.1">
    <property type="nucleotide sequence ID" value="NZ_KB233222.1"/>
</dbReference>
<dbReference type="PANTHER" id="PTHR33420:SF14">
    <property type="entry name" value="TYPE 1 FIMBRIN D-MANNOSE SPECIFIC ADHESIN"/>
    <property type="match status" value="1"/>
</dbReference>
<evidence type="ECO:0000313" key="6">
    <source>
        <dbReference type="Proteomes" id="UP000009336"/>
    </source>
</evidence>
<comment type="similarity">
    <text evidence="2">Belongs to the fimbrial protein family.</text>
</comment>
<dbReference type="InterPro" id="IPR036937">
    <property type="entry name" value="Adhesion_dom_fimbrial_sf"/>
</dbReference>
<sequence length="194" mass="20643">MFKYIFLFFILSIPILLNSVLAVTAGGGSISFNGAISDTTCTINGGNSANFTILLDPISISDAGTNANTVIQKNQKQFSFTFSDCAIMPTSGTNLKISFSPSSNISSSGLYLVNDTVNENDPTKAINVGFSLSKVATPTIAIQLKTPFDTELRGSLVDGNNETLTLIASYYKTNNARAKAGVLHSNVIYTVTYL</sequence>
<feature type="domain" description="Fimbrial-type adhesion" evidence="4">
    <location>
        <begin position="30"/>
        <end position="193"/>
    </location>
</feature>
<evidence type="ECO:0000256" key="3">
    <source>
        <dbReference type="ARBA" id="ARBA00023263"/>
    </source>
</evidence>
<proteinExistence type="inferred from homology"/>
<name>K8WVN1_9GAMM</name>
<accession>K8WVN1</accession>
<dbReference type="Gene3D" id="2.60.40.1090">
    <property type="entry name" value="Fimbrial-type adhesion domain"/>
    <property type="match status" value="1"/>
</dbReference>
<protein>
    <submittedName>
        <fullName evidence="5">Fimbrial protein</fullName>
    </submittedName>
</protein>
<dbReference type="Proteomes" id="UP000009336">
    <property type="component" value="Unassembled WGS sequence"/>
</dbReference>
<dbReference type="PANTHER" id="PTHR33420">
    <property type="entry name" value="FIMBRIAL SUBUNIT ELFA-RELATED"/>
    <property type="match status" value="1"/>
</dbReference>
<dbReference type="EMBL" id="AKKL01000007">
    <property type="protein sequence ID" value="EKT64658.1"/>
    <property type="molecule type" value="Genomic_DNA"/>
</dbReference>
<organism evidence="5 6">
    <name type="scientific">Providencia burhodogranariea DSM 19968</name>
    <dbReference type="NCBI Taxonomy" id="1141662"/>
    <lineage>
        <taxon>Bacteria</taxon>
        <taxon>Pseudomonadati</taxon>
        <taxon>Pseudomonadota</taxon>
        <taxon>Gammaproteobacteria</taxon>
        <taxon>Enterobacterales</taxon>
        <taxon>Morganellaceae</taxon>
        <taxon>Providencia</taxon>
    </lineage>
</organism>
<dbReference type="Pfam" id="PF00419">
    <property type="entry name" value="Fimbrial"/>
    <property type="match status" value="1"/>
</dbReference>
<reference evidence="5 6" key="1">
    <citation type="journal article" date="2012" name="BMC Genomics">
        <title>Comparative genomics of bacteria in the genus Providencia isolated from wild Drosophila melanogaster.</title>
        <authorList>
            <person name="Galac M.R."/>
            <person name="Lazzaro B.P."/>
        </authorList>
    </citation>
    <scope>NUCLEOTIDE SEQUENCE [LARGE SCALE GENOMIC DNA]</scope>
    <source>
        <strain evidence="5 6">DSM 19968</strain>
    </source>
</reference>
<gene>
    <name evidence="5" type="ORF">OOA_02637</name>
</gene>
<keyword evidence="3" id="KW-0281">Fimbrium</keyword>
<dbReference type="GO" id="GO:0043709">
    <property type="term" value="P:cell adhesion involved in single-species biofilm formation"/>
    <property type="evidence" value="ECO:0007669"/>
    <property type="project" value="TreeGrafter"/>
</dbReference>
<evidence type="ECO:0000313" key="5">
    <source>
        <dbReference type="EMBL" id="EKT64658.1"/>
    </source>
</evidence>
<comment type="caution">
    <text evidence="5">The sequence shown here is derived from an EMBL/GenBank/DDBJ whole genome shotgun (WGS) entry which is preliminary data.</text>
</comment>
<evidence type="ECO:0000259" key="4">
    <source>
        <dbReference type="Pfam" id="PF00419"/>
    </source>
</evidence>
<dbReference type="InterPro" id="IPR000259">
    <property type="entry name" value="Adhesion_dom_fimbrial"/>
</dbReference>
<dbReference type="eggNOG" id="COG3539">
    <property type="taxonomic scope" value="Bacteria"/>
</dbReference>
<keyword evidence="6" id="KW-1185">Reference proteome</keyword>
<dbReference type="PATRIC" id="fig|1141662.3.peg.533"/>
<dbReference type="HOGENOM" id="CLU_088965_2_4_6"/>
<dbReference type="InterPro" id="IPR008966">
    <property type="entry name" value="Adhesion_dom_sf"/>
</dbReference>
<dbReference type="AlphaFoldDB" id="K8WVN1"/>
<dbReference type="SUPFAM" id="SSF49401">
    <property type="entry name" value="Bacterial adhesins"/>
    <property type="match status" value="1"/>
</dbReference>
<comment type="subcellular location">
    <subcellularLocation>
        <location evidence="1">Fimbrium</location>
    </subcellularLocation>
</comment>
<dbReference type="STRING" id="1141662.OOA_02637"/>
<dbReference type="InterPro" id="IPR050263">
    <property type="entry name" value="Bact_Fimbrial_Adh_Pro"/>
</dbReference>
<evidence type="ECO:0000256" key="1">
    <source>
        <dbReference type="ARBA" id="ARBA00004561"/>
    </source>
</evidence>
<dbReference type="OrthoDB" id="6556208at2"/>